<dbReference type="RefSeq" id="WP_033101698.1">
    <property type="nucleotide sequence ID" value="NZ_JACEIP010000024.1"/>
</dbReference>
<dbReference type="InterPro" id="IPR036874">
    <property type="entry name" value="Carbonic_anhydrase_sf"/>
</dbReference>
<evidence type="ECO:0000313" key="7">
    <source>
        <dbReference type="EMBL" id="MBA4543921.1"/>
    </source>
</evidence>
<dbReference type="GO" id="GO:0004089">
    <property type="term" value="F:carbonate dehydratase activity"/>
    <property type="evidence" value="ECO:0007669"/>
    <property type="project" value="UniProtKB-EC"/>
</dbReference>
<dbReference type="PANTHER" id="PTHR43175">
    <property type="entry name" value="CARBONIC ANHYDRASE"/>
    <property type="match status" value="1"/>
</dbReference>
<dbReference type="Gene3D" id="3.40.1050.10">
    <property type="entry name" value="Carbonic anhydrase"/>
    <property type="match status" value="1"/>
</dbReference>
<comment type="catalytic activity">
    <reaction evidence="5">
        <text>hydrogencarbonate + H(+) = CO2 + H2O</text>
        <dbReference type="Rhea" id="RHEA:10748"/>
        <dbReference type="ChEBI" id="CHEBI:15377"/>
        <dbReference type="ChEBI" id="CHEBI:15378"/>
        <dbReference type="ChEBI" id="CHEBI:16526"/>
        <dbReference type="ChEBI" id="CHEBI:17544"/>
        <dbReference type="EC" id="4.2.1.1"/>
    </reaction>
</comment>
<name>A0A7W1XC35_9BACL</name>
<evidence type="ECO:0000256" key="4">
    <source>
        <dbReference type="ARBA" id="ARBA00022833"/>
    </source>
</evidence>
<dbReference type="CDD" id="cd03379">
    <property type="entry name" value="beta_CA_cladeD"/>
    <property type="match status" value="1"/>
</dbReference>
<dbReference type="OrthoDB" id="9792260at2"/>
<dbReference type="SUPFAM" id="SSF53056">
    <property type="entry name" value="beta-carbonic anhydrase, cab"/>
    <property type="match status" value="1"/>
</dbReference>
<sequence length="186" mass="20748">MSRLEEILAYNREFVNNKEYEPYLAEKYPKKELLVVTCMDTRLVELLPKALNLKNGDAKVVKTAGAMVTEPYGSVMRSILVGVSLLKAKEIFVIGHKGCGMEGLRAGSVLEHLEEHGVTQNEIEAVREQGVDLHKWLAGCANVEEGVMNSIRLIQNHPLLPQEIQVHGLIIDPETGELELIHDGRK</sequence>
<dbReference type="Proteomes" id="UP000530514">
    <property type="component" value="Unassembled WGS sequence"/>
</dbReference>
<dbReference type="EMBL" id="JACEIP010000024">
    <property type="protein sequence ID" value="MBA4543921.1"/>
    <property type="molecule type" value="Genomic_DNA"/>
</dbReference>
<evidence type="ECO:0000256" key="5">
    <source>
        <dbReference type="ARBA" id="ARBA00048348"/>
    </source>
</evidence>
<reference evidence="7 8" key="1">
    <citation type="submission" date="2020-07" db="EMBL/GenBank/DDBJ databases">
        <authorList>
            <person name="Feng H."/>
        </authorList>
    </citation>
    <scope>NUCLEOTIDE SEQUENCE [LARGE SCALE GENOMIC DNA]</scope>
    <source>
        <strain evidence="8">s-11</strain>
    </source>
</reference>
<keyword evidence="4 6" id="KW-0862">Zinc</keyword>
<protein>
    <recommendedName>
        <fullName evidence="2">carbonic anhydrase</fullName>
        <ecNumber evidence="2">4.2.1.1</ecNumber>
    </recommendedName>
</protein>
<accession>A0A7W1XC35</accession>
<evidence type="ECO:0000256" key="6">
    <source>
        <dbReference type="PIRSR" id="PIRSR601765-1"/>
    </source>
</evidence>
<dbReference type="PANTHER" id="PTHR43175:SF3">
    <property type="entry name" value="CARBON DISULFIDE HYDROLASE"/>
    <property type="match status" value="1"/>
</dbReference>
<evidence type="ECO:0000256" key="3">
    <source>
        <dbReference type="ARBA" id="ARBA00022723"/>
    </source>
</evidence>
<dbReference type="InterPro" id="IPR001765">
    <property type="entry name" value="Carbonic_anhydrase"/>
</dbReference>
<dbReference type="SMART" id="SM00947">
    <property type="entry name" value="Pro_CA"/>
    <property type="match status" value="1"/>
</dbReference>
<proteinExistence type="inferred from homology"/>
<gene>
    <name evidence="7" type="ORF">H1164_13600</name>
</gene>
<dbReference type="AlphaFoldDB" id="A0A7W1XC35"/>
<dbReference type="GO" id="GO:0008270">
    <property type="term" value="F:zinc ion binding"/>
    <property type="evidence" value="ECO:0007669"/>
    <property type="project" value="InterPro"/>
</dbReference>
<dbReference type="Pfam" id="PF00484">
    <property type="entry name" value="Pro_CA"/>
    <property type="match status" value="1"/>
</dbReference>
<evidence type="ECO:0000313" key="8">
    <source>
        <dbReference type="Proteomes" id="UP000530514"/>
    </source>
</evidence>
<feature type="binding site" evidence="6">
    <location>
        <position position="38"/>
    </location>
    <ligand>
        <name>Zn(2+)</name>
        <dbReference type="ChEBI" id="CHEBI:29105"/>
    </ligand>
</feature>
<dbReference type="EC" id="4.2.1.1" evidence="2"/>
<comment type="cofactor">
    <cofactor evidence="6">
        <name>Zn(2+)</name>
        <dbReference type="ChEBI" id="CHEBI:29105"/>
    </cofactor>
    <text evidence="6">Binds 1 zinc ion per subunit.</text>
</comment>
<comment type="caution">
    <text evidence="7">The sequence shown here is derived from an EMBL/GenBank/DDBJ whole genome shotgun (WGS) entry which is preliminary data.</text>
</comment>
<evidence type="ECO:0000256" key="1">
    <source>
        <dbReference type="ARBA" id="ARBA00006217"/>
    </source>
</evidence>
<organism evidence="7 8">
    <name type="scientific">Thermoactinomyces daqus</name>
    <dbReference type="NCBI Taxonomy" id="1329516"/>
    <lineage>
        <taxon>Bacteria</taxon>
        <taxon>Bacillati</taxon>
        <taxon>Bacillota</taxon>
        <taxon>Bacilli</taxon>
        <taxon>Bacillales</taxon>
        <taxon>Thermoactinomycetaceae</taxon>
        <taxon>Thermoactinomyces</taxon>
    </lineage>
</organism>
<keyword evidence="3 6" id="KW-0479">Metal-binding</keyword>
<feature type="binding site" evidence="6">
    <location>
        <position position="96"/>
    </location>
    <ligand>
        <name>Zn(2+)</name>
        <dbReference type="ChEBI" id="CHEBI:29105"/>
    </ligand>
</feature>
<feature type="binding site" evidence="6">
    <location>
        <position position="40"/>
    </location>
    <ligand>
        <name>Zn(2+)</name>
        <dbReference type="ChEBI" id="CHEBI:29105"/>
    </ligand>
</feature>
<evidence type="ECO:0000256" key="2">
    <source>
        <dbReference type="ARBA" id="ARBA00012925"/>
    </source>
</evidence>
<keyword evidence="8" id="KW-1185">Reference proteome</keyword>
<feature type="binding site" evidence="6">
    <location>
        <position position="99"/>
    </location>
    <ligand>
        <name>Zn(2+)</name>
        <dbReference type="ChEBI" id="CHEBI:29105"/>
    </ligand>
</feature>
<comment type="similarity">
    <text evidence="1">Belongs to the beta-class carbonic anhydrase family.</text>
</comment>